<gene>
    <name evidence="2" type="ORF">FWILDA_LOCUS14897</name>
</gene>
<keyword evidence="1" id="KW-0812">Transmembrane</keyword>
<feature type="non-terminal residue" evidence="2">
    <location>
        <position position="63"/>
    </location>
</feature>
<organism evidence="2 3">
    <name type="scientific">Funneliformis geosporum</name>
    <dbReference type="NCBI Taxonomy" id="1117311"/>
    <lineage>
        <taxon>Eukaryota</taxon>
        <taxon>Fungi</taxon>
        <taxon>Fungi incertae sedis</taxon>
        <taxon>Mucoromycota</taxon>
        <taxon>Glomeromycotina</taxon>
        <taxon>Glomeromycetes</taxon>
        <taxon>Glomerales</taxon>
        <taxon>Glomeraceae</taxon>
        <taxon>Funneliformis</taxon>
    </lineage>
</organism>
<accession>A0A9W4T435</accession>
<reference evidence="2" key="1">
    <citation type="submission" date="2022-08" db="EMBL/GenBank/DDBJ databases">
        <authorList>
            <person name="Kallberg Y."/>
            <person name="Tangrot J."/>
            <person name="Rosling A."/>
        </authorList>
    </citation>
    <scope>NUCLEOTIDE SEQUENCE</scope>
    <source>
        <strain evidence="2">Wild A</strain>
    </source>
</reference>
<name>A0A9W4T435_9GLOM</name>
<dbReference type="EMBL" id="CAMKVN010007084">
    <property type="protein sequence ID" value="CAI2191079.1"/>
    <property type="molecule type" value="Genomic_DNA"/>
</dbReference>
<evidence type="ECO:0000256" key="1">
    <source>
        <dbReference type="SAM" id="Phobius"/>
    </source>
</evidence>
<evidence type="ECO:0000313" key="3">
    <source>
        <dbReference type="Proteomes" id="UP001153678"/>
    </source>
</evidence>
<feature type="transmembrane region" description="Helical" evidence="1">
    <location>
        <begin position="42"/>
        <end position="62"/>
    </location>
</feature>
<keyword evidence="1" id="KW-1133">Transmembrane helix</keyword>
<dbReference type="AlphaFoldDB" id="A0A9W4T435"/>
<evidence type="ECO:0000313" key="2">
    <source>
        <dbReference type="EMBL" id="CAI2191079.1"/>
    </source>
</evidence>
<keyword evidence="3" id="KW-1185">Reference proteome</keyword>
<comment type="caution">
    <text evidence="2">The sequence shown here is derived from an EMBL/GenBank/DDBJ whole genome shotgun (WGS) entry which is preliminary data.</text>
</comment>
<keyword evidence="1" id="KW-0472">Membrane</keyword>
<dbReference type="Proteomes" id="UP001153678">
    <property type="component" value="Unassembled WGS sequence"/>
</dbReference>
<sequence length="63" mass="7292">MSLETRFDNARASSKAIVKSRLAPYITNTMYLNWELQMPKRVMSTVLVSYGSYQMVVLLFIVK</sequence>
<protein>
    <submittedName>
        <fullName evidence="2">17646_t:CDS:1</fullName>
    </submittedName>
</protein>
<proteinExistence type="predicted"/>